<protein>
    <submittedName>
        <fullName evidence="1">Uncharacterized protein</fullName>
    </submittedName>
</protein>
<evidence type="ECO:0000313" key="1">
    <source>
        <dbReference type="EMBL" id="VDM68354.1"/>
    </source>
</evidence>
<dbReference type="Proteomes" id="UP000270094">
    <property type="component" value="Unassembled WGS sequence"/>
</dbReference>
<accession>A0A3P7IS73</accession>
<name>A0A3P7IS73_STRVU</name>
<dbReference type="AlphaFoldDB" id="A0A3P7IS73"/>
<evidence type="ECO:0000313" key="2">
    <source>
        <dbReference type="Proteomes" id="UP000270094"/>
    </source>
</evidence>
<gene>
    <name evidence="1" type="ORF">SVUK_LOCUS3352</name>
</gene>
<dbReference type="EMBL" id="UYYB01008522">
    <property type="protein sequence ID" value="VDM68354.1"/>
    <property type="molecule type" value="Genomic_DNA"/>
</dbReference>
<reference evidence="1 2" key="1">
    <citation type="submission" date="2018-11" db="EMBL/GenBank/DDBJ databases">
        <authorList>
            <consortium name="Pathogen Informatics"/>
        </authorList>
    </citation>
    <scope>NUCLEOTIDE SEQUENCE [LARGE SCALE GENOMIC DNA]</scope>
</reference>
<proteinExistence type="predicted"/>
<sequence length="282" mass="31479">MDYGRSSSLNEAQKLLQPIVEQKACGNSGVETITVSTTTEKEVNLTVTCMVINTILITIQMFDSDGRCILCGTARPEVRSTGVQPEVTSIFVVEEAASDTEYDAESEVVLGQSDLMMKLEKNVSEALYGQPEAEAIYAQVKSASQSPTLSQVTYTGTVSQLLHGKDVPTAHLVEVEAKQKNATNKLINRVGDFEQCVSQYDRQKSEIRFMRSTHVQTDESYALRNAVATAEVRLFYSKRNVIVKICFTNRCARNQQKSKSRRGEVKQNYRGDLQKLCILFHK</sequence>
<organism evidence="1 2">
    <name type="scientific">Strongylus vulgaris</name>
    <name type="common">Blood worm</name>
    <dbReference type="NCBI Taxonomy" id="40348"/>
    <lineage>
        <taxon>Eukaryota</taxon>
        <taxon>Metazoa</taxon>
        <taxon>Ecdysozoa</taxon>
        <taxon>Nematoda</taxon>
        <taxon>Chromadorea</taxon>
        <taxon>Rhabditida</taxon>
        <taxon>Rhabditina</taxon>
        <taxon>Rhabditomorpha</taxon>
        <taxon>Strongyloidea</taxon>
        <taxon>Strongylidae</taxon>
        <taxon>Strongylus</taxon>
    </lineage>
</organism>
<keyword evidence="2" id="KW-1185">Reference proteome</keyword>